<feature type="domain" description="AAA+ ATPase" evidence="10">
    <location>
        <begin position="639"/>
        <end position="820"/>
    </location>
</feature>
<evidence type="ECO:0000256" key="8">
    <source>
        <dbReference type="ARBA" id="ARBA00023242"/>
    </source>
</evidence>
<evidence type="ECO:0000256" key="4">
    <source>
        <dbReference type="ARBA" id="ARBA00017143"/>
    </source>
</evidence>
<feature type="compositionally biased region" description="Basic and acidic residues" evidence="9">
    <location>
        <begin position="3605"/>
        <end position="3615"/>
    </location>
</feature>
<feature type="compositionally biased region" description="Basic and acidic residues" evidence="9">
    <location>
        <begin position="3566"/>
        <end position="3575"/>
    </location>
</feature>
<evidence type="ECO:0000256" key="9">
    <source>
        <dbReference type="SAM" id="MobiDB-lite"/>
    </source>
</evidence>
<accession>Q4UBI9</accession>
<dbReference type="VEuPathDB" id="PiroplasmaDB:TA18495"/>
<dbReference type="Pfam" id="PF17867">
    <property type="entry name" value="AAA_lid_7"/>
    <property type="match status" value="1"/>
</dbReference>
<feature type="compositionally biased region" description="Basic and acidic residues" evidence="9">
    <location>
        <begin position="3653"/>
        <end position="3690"/>
    </location>
</feature>
<dbReference type="FunCoup" id="Q4UBI9">
    <property type="interactions" value="172"/>
</dbReference>
<dbReference type="GeneID" id="3865059"/>
<dbReference type="Proteomes" id="UP000001950">
    <property type="component" value="Chromosome 3"/>
</dbReference>
<dbReference type="KEGG" id="tan:TA18495"/>
<dbReference type="EMBL" id="CR940352">
    <property type="protein sequence ID" value="CAI75812.1"/>
    <property type="molecule type" value="Genomic_DNA"/>
</dbReference>
<dbReference type="InterPro" id="IPR040848">
    <property type="entry name" value="AAA_lid_7"/>
</dbReference>
<dbReference type="GO" id="GO:0000055">
    <property type="term" value="P:ribosomal large subunit export from nucleus"/>
    <property type="evidence" value="ECO:0007669"/>
    <property type="project" value="TreeGrafter"/>
</dbReference>
<evidence type="ECO:0000259" key="10">
    <source>
        <dbReference type="SMART" id="SM00382"/>
    </source>
</evidence>
<dbReference type="Pfam" id="PF17865">
    <property type="entry name" value="AAA_lid_5"/>
    <property type="match status" value="1"/>
</dbReference>
<dbReference type="GO" id="GO:0005730">
    <property type="term" value="C:nucleolus"/>
    <property type="evidence" value="ECO:0007669"/>
    <property type="project" value="UniProtKB-SubCell"/>
</dbReference>
<feature type="region of interest" description="Disordered" evidence="9">
    <location>
        <begin position="3562"/>
        <end position="3770"/>
    </location>
</feature>
<evidence type="ECO:0000256" key="1">
    <source>
        <dbReference type="ARBA" id="ARBA00004604"/>
    </source>
</evidence>
<dbReference type="InParanoid" id="Q4UBI9"/>
<dbReference type="RefSeq" id="XP_955288.1">
    <property type="nucleotide sequence ID" value="XM_950195.1"/>
</dbReference>
<dbReference type="OMA" id="MIRTHET"/>
<evidence type="ECO:0000256" key="5">
    <source>
        <dbReference type="ARBA" id="ARBA00022741"/>
    </source>
</evidence>
<dbReference type="FunFam" id="3.40.50.300:FF:000142">
    <property type="entry name" value="Midasin"/>
    <property type="match status" value="2"/>
</dbReference>
<evidence type="ECO:0000256" key="7">
    <source>
        <dbReference type="ARBA" id="ARBA00023186"/>
    </source>
</evidence>
<dbReference type="GO" id="GO:0005654">
    <property type="term" value="C:nucleoplasm"/>
    <property type="evidence" value="ECO:0007669"/>
    <property type="project" value="UniProtKB-SubCell"/>
</dbReference>
<dbReference type="InterPro" id="IPR025662">
    <property type="entry name" value="Sigma_54_int_dom_ATP-bd_1"/>
</dbReference>
<keyword evidence="6" id="KW-0067">ATP-binding</keyword>
<dbReference type="GO" id="GO:0000027">
    <property type="term" value="P:ribosomal large subunit assembly"/>
    <property type="evidence" value="ECO:0007669"/>
    <property type="project" value="TreeGrafter"/>
</dbReference>
<protein>
    <recommendedName>
        <fullName evidence="4">Midasin</fullName>
    </recommendedName>
</protein>
<dbReference type="PANTHER" id="PTHR48103:SF2">
    <property type="entry name" value="MIDASIN"/>
    <property type="match status" value="1"/>
</dbReference>
<dbReference type="GO" id="GO:0030687">
    <property type="term" value="C:preribosome, large subunit precursor"/>
    <property type="evidence" value="ECO:0007669"/>
    <property type="project" value="TreeGrafter"/>
</dbReference>
<comment type="similarity">
    <text evidence="3">Belongs to the midasin family.</text>
</comment>
<evidence type="ECO:0000256" key="2">
    <source>
        <dbReference type="ARBA" id="ARBA00004642"/>
    </source>
</evidence>
<dbReference type="Pfam" id="PF07728">
    <property type="entry name" value="AAA_5"/>
    <property type="match status" value="4"/>
</dbReference>
<dbReference type="InterPro" id="IPR027417">
    <property type="entry name" value="P-loop_NTPase"/>
</dbReference>
<dbReference type="Gene3D" id="3.40.50.300">
    <property type="entry name" value="P-loop containing nucleotide triphosphate hydrolases"/>
    <property type="match status" value="5"/>
</dbReference>
<dbReference type="SMART" id="SM00382">
    <property type="entry name" value="AAA"/>
    <property type="match status" value="3"/>
</dbReference>
<dbReference type="PROSITE" id="PS00675">
    <property type="entry name" value="SIGMA54_INTERACT_1"/>
    <property type="match status" value="1"/>
</dbReference>
<feature type="compositionally biased region" description="Basic and acidic residues" evidence="9">
    <location>
        <begin position="3749"/>
        <end position="3762"/>
    </location>
</feature>
<name>Q4UBI9_THEAN</name>
<feature type="domain" description="AAA+ ATPase" evidence="10">
    <location>
        <begin position="1347"/>
        <end position="1516"/>
    </location>
</feature>
<keyword evidence="12" id="KW-1185">Reference proteome</keyword>
<dbReference type="OrthoDB" id="364317at2759"/>
<feature type="domain" description="AAA+ ATPase" evidence="10">
    <location>
        <begin position="1666"/>
        <end position="1821"/>
    </location>
</feature>
<evidence type="ECO:0000313" key="11">
    <source>
        <dbReference type="EMBL" id="CAI75812.1"/>
    </source>
</evidence>
<feature type="compositionally biased region" description="Acidic residues" evidence="9">
    <location>
        <begin position="3619"/>
        <end position="3652"/>
    </location>
</feature>
<feature type="compositionally biased region" description="Polar residues" evidence="9">
    <location>
        <begin position="3712"/>
        <end position="3724"/>
    </location>
</feature>
<evidence type="ECO:0000256" key="6">
    <source>
        <dbReference type="ARBA" id="ARBA00022840"/>
    </source>
</evidence>
<keyword evidence="7" id="KW-0143">Chaperone</keyword>
<dbReference type="InterPro" id="IPR003593">
    <property type="entry name" value="AAA+_ATPase"/>
</dbReference>
<dbReference type="SUPFAM" id="SSF52540">
    <property type="entry name" value="P-loop containing nucleoside triphosphate hydrolases"/>
    <property type="match status" value="4"/>
</dbReference>
<evidence type="ECO:0000313" key="12">
    <source>
        <dbReference type="Proteomes" id="UP000001950"/>
    </source>
</evidence>
<dbReference type="InterPro" id="IPR041190">
    <property type="entry name" value="Midasin_AAA_lid_5"/>
</dbReference>
<dbReference type="GO" id="GO:0016887">
    <property type="term" value="F:ATP hydrolysis activity"/>
    <property type="evidence" value="ECO:0007669"/>
    <property type="project" value="InterPro"/>
</dbReference>
<feature type="compositionally biased region" description="Acidic residues" evidence="9">
    <location>
        <begin position="3699"/>
        <end position="3708"/>
    </location>
</feature>
<keyword evidence="5" id="KW-0547">Nucleotide-binding</keyword>
<proteinExistence type="inferred from homology"/>
<gene>
    <name evidence="11" type="ORF">TA18495</name>
</gene>
<reference evidence="11 12" key="1">
    <citation type="journal article" date="2005" name="Science">
        <title>Genome of the host-cell transforming parasite Theileria annulata compared with T. parva.</title>
        <authorList>
            <person name="Pain A."/>
            <person name="Renauld H."/>
            <person name="Berriman M."/>
            <person name="Murphy L."/>
            <person name="Yeats C.A."/>
            <person name="Weir W."/>
            <person name="Kerhornou A."/>
            <person name="Aslett M."/>
            <person name="Bishop R."/>
            <person name="Bouchier C."/>
            <person name="Cochet M."/>
            <person name="Coulson R.M.R."/>
            <person name="Cronin A."/>
            <person name="de Villiers E.P."/>
            <person name="Fraser A."/>
            <person name="Fosker N."/>
            <person name="Gardner M."/>
            <person name="Goble A."/>
            <person name="Griffiths-Jones S."/>
            <person name="Harris D.E."/>
            <person name="Katzer F."/>
            <person name="Larke N."/>
            <person name="Lord A."/>
            <person name="Maser P."/>
            <person name="McKellar S."/>
            <person name="Mooney P."/>
            <person name="Morton F."/>
            <person name="Nene V."/>
            <person name="O'Neil S."/>
            <person name="Price C."/>
            <person name="Quail M.A."/>
            <person name="Rabbinowitsch E."/>
            <person name="Rawlings N.D."/>
            <person name="Rutter S."/>
            <person name="Saunders D."/>
            <person name="Seeger K."/>
            <person name="Shah T."/>
            <person name="Squares R."/>
            <person name="Squares S."/>
            <person name="Tivey A."/>
            <person name="Walker A.R."/>
            <person name="Woodward J."/>
            <person name="Dobbelaere D.A.E."/>
            <person name="Langsley G."/>
            <person name="Rajandream M.A."/>
            <person name="McKeever D."/>
            <person name="Shiels B."/>
            <person name="Tait A."/>
            <person name="Barrell B.G."/>
            <person name="Hall N."/>
        </authorList>
    </citation>
    <scope>NUCLEOTIDE SEQUENCE [LARGE SCALE GENOMIC DNA]</scope>
    <source>
        <strain evidence="12">Ankara</strain>
    </source>
</reference>
<keyword evidence="8" id="KW-0539">Nucleus</keyword>
<dbReference type="eggNOG" id="KOG1808">
    <property type="taxonomic scope" value="Eukaryota"/>
</dbReference>
<dbReference type="PANTHER" id="PTHR48103">
    <property type="entry name" value="MIDASIN-RELATED"/>
    <property type="match status" value="1"/>
</dbReference>
<feature type="compositionally biased region" description="Basic and acidic residues" evidence="9">
    <location>
        <begin position="3725"/>
        <end position="3738"/>
    </location>
</feature>
<dbReference type="GO" id="GO:0005524">
    <property type="term" value="F:ATP binding"/>
    <property type="evidence" value="ECO:0007669"/>
    <property type="project" value="UniProtKB-KW"/>
</dbReference>
<evidence type="ECO:0000256" key="3">
    <source>
        <dbReference type="ARBA" id="ARBA00007188"/>
    </source>
</evidence>
<organism evidence="11 12">
    <name type="scientific">Theileria annulata</name>
    <dbReference type="NCBI Taxonomy" id="5874"/>
    <lineage>
        <taxon>Eukaryota</taxon>
        <taxon>Sar</taxon>
        <taxon>Alveolata</taxon>
        <taxon>Apicomplexa</taxon>
        <taxon>Aconoidasida</taxon>
        <taxon>Piroplasmida</taxon>
        <taxon>Theileriidae</taxon>
        <taxon>Theileria</taxon>
    </lineage>
</organism>
<comment type="subcellular location">
    <subcellularLocation>
        <location evidence="1">Nucleus</location>
        <location evidence="1">Nucleolus</location>
    </subcellularLocation>
    <subcellularLocation>
        <location evidence="2">Nucleus</location>
        <location evidence="2">Nucleoplasm</location>
    </subcellularLocation>
</comment>
<feature type="compositionally biased region" description="Acidic residues" evidence="9">
    <location>
        <begin position="3588"/>
        <end position="3604"/>
    </location>
</feature>
<dbReference type="STRING" id="5874.Q4UBI9"/>
<sequence>MDHVFILSDYCKIISNSLIKDLPNGSFTLKDIDFSNCNELFEQKSHKRTARVESRPVSTLFSNNFYDENEFAVIFVKFTEFLSKNDLPTNCKIDLYLSVISSCILNYKKTQLVFDTCPDIALSITLDLIESIWEDEFILEKLLLAYRLRNDLIIGRKCSRILSECRNNLRLHSLVNDLIRITVKNSSFHRIFILSQLSNWLNLNELSNLILYSKLNTSEGRDAIREILNGEQLIEFEKLINPEFQEIFKLSEHVLNSKPEKIEPITFSLKKVKINNFTPNLIQTTNHISFLRNNRKIEDKIFEDSNKENHLWDKIDKEEDEILSNLLFGIDCSIGVVLVGSCKNYNIRSLSKRLGMTDNEVMSVYTDESTEIKALIGSWITGENLGEFVYSYGIVSRAVREGKWLIFDSYLSNSVLSFLVNLCNSKSLYINELNETIVMHENFQIFILNTPVLSSELKLSNLPIIYTKKLVKDDMIGICSIIYPNQNIALVLKLIFDVGEMYEIQINLSKLLKFSKRIYPYLAYSTNQFDSCKNACVDLSSDNMKKLVLFDFFNIFVSDVGCNELRYEITYAFSKLLNLQIGELNEVFQSFRLLKRFVSNNSIYPIKDNQLDERIYDEIVKNEEYNNEILKMIYSSYVRNEPVLLVGETGTGKTALIQKFAQITGNVLKVFVFSENSDSNDLLGNFMPKNINPEEGGQEKVKYVFNDGILLECIKNGYWLLLDEINLSQYDLLYKLYSLLSSVYSNQKLGSQDDQENKIYLDLYEYINQRVEVNRNFRLFACMNPPIIKKNKIIKVNSGKKNLPPNLMKLFTTIYVDPIKKYDDLLRVANCYTGHLKINLGELCKFYIRVSEMVEQCEIEDGAHNLPNFTLRNFVRSVLYIVNKLTREFKPVNNLNKLIFDSIYANFLSTLEQNSINKLIDILPSGLSRYYQSQTNGSCDNNSSKEVDSIIMGNEKEYINICNYWIKLGGYKETNTLNVKTLKEHENSEENFVICSNNVNYLVKLVRIISGLKVPILLEGPTAAGKTSIVTYLCKLTRNKCVRINNYDNIDITDYIGQYHFINGKLVFQYGLLVIAMKYGYWVILDELNLASSTVLECLNRILDDNKEIYISETNEVIKCHENFMLFATQNPCDSIYGGRKQLSSSFKNRFIQIYFDEIRNEDLKLILYKRCDLPITKSDLIVRIYNNIKSTTLNSIFFNKNQILITIRDLIKLANRLTNYTNNEVVGKKLLYNEALIVFYYVLICEKLYNQNEKSLLFSTIIGSINSQNLNHKVDNSLESKNNRINDKKKRLYDIDEVEKSYVELLRASKHFKVEELRQFFVDNNYYWIDGYTDRIVYLVTEALLNGEHVLLVGETGIGKTTIVQLLSKFFNTKLNIFNCNFNTDTVDFIGSFLPTDRTEGLPNFIWKNGKLIESMINGEWFLFDEINLVQDSILEKINSILEFNSYIILNSGTATCNSVESCSQFNGVNDMEYVYSNKNFRVIGTMNPGNDFGKKELSPSISNRFTVIYLPTIDITNSDILYNIILQHNRNLTPVIEDWLIRSIVQILNLVSNRLHKVTIGVTSDRLTIRNIIIWTKYYYNTLSRQIDVDINDKITIFIDGLYISILNSMKIDLNIVEIENIILNSLEINTNEVHCKSDPTFGLMKNVNKGLVYYMERCIENIPDINILLEGNPGIGKTYNFYKVAKKYNKKLISVNLNEFTDIIDLLGSFVPGDRNDNEEISFVWKNGPLLECVINGYWALLDELNLASSEIIEGINSILDYRREIYIPEINKTIPCHKDFRLFATQNSITSNYRKQLPQSLLNRFIVFKVQDLTHDDYRSILVKKYPTLDHLIPKYIELIATINNEITHSGSEDYSDKVGLLHNVLLYNIRDLINILNLIQHYNEAVSIDININYKLNTNILRRLKSRLELSSAFPKKSFCEGVPPIEIIDYLDVYNNLILLYKFKTPVLFLYKGTNNIVQIIKNYNRLIDVNLEENGDLKEKVHLLNLYENNDVNDIIGTYEQINNLYAHNNIVQLYNNLLSKIKNRDFYIQFVLRNGYQDYILDSDEFLTHIIELCDHIRGLELGDEVNQILGDMDENIKLYDRKTVTYKWIDSDLIKCMENGHWLIINNIHLINSSLLDRLNSLLDNYYSQSDNSELGNFETFNINECGYNRQVKVNENFRIYFIIDSDYLYKISNSFLNRCVHLNIKNYEFLHNEKSILMENILKGLYGTVSIEIYVYEVYSIVNRIKKIRDVDVMITITILYLILSKLYELNDLFLSYFIRFYTNTDDLTQIFHQIIEKYYPNLCDVDLLSVGDAIINYLLNIDNKYYKLLREYLRILVTSSHDFYSLDIHLIHLYNSVVCGGIETDIIIPTFDRINEVDLSCSENFEVFTNLTGNVQVAKMVSEGIETYSIIWYINKYYGCSNITLLILILSNNEVLKNNLNLIDNNDFINTLYYISFLNLECARDNSHLLVNSLNDSFLDVSYITYNELLKYNIKCNENEIYSVINENKQPHLDLLSLSLSSVELETMSTNVDESSIYYHNLLYIIYIIYRNYFLDLKDYNYHKILKYVGKIEIENDIIKSIIEEIRVYLRAGKIVNLYNLLFYAFHFPNTINTEKNHGILYYLNLLLHNMEQEPDKSPSKSLLCHYFGYINETEDANIEEMTYNVEYESEKVYKTLIFMYILFSVDSSQFKSDIKCLLSQKYKVIFGCCQGRDEYESVNYELFGEQNCKENEVLNCLNKMNKENSSDVLYRVLKILVEHNLKIIPNISLYIQEMENHYQRQFEIYKKNEFKQISNTFNILDSLSLGYAKKVPEVISSTLDSEGKMESELHCKKNESSIIKLIYSFITEYNQFITNLNSRTIGANINSTNEVSTTTNLLLDSIKNFINYTVNKYKIIQDVIIYPILSLNSLKLYYSNYSSVLAQNGKISMGKFYRFGINVNINDLLGSNEMLKLLLNNSKMLEYYLFILYYNYKLKYCGNQINGVHILNISKAAIMNQPSEGCIFNEKMVQIILENQLTDEYYVISCLLFLLNLNVNPNNKFNNVIIHSYSHIHNSIENAKEDSSSKKTESIGRICVSFNILFSDIMKIIGSEEKVCSSILSYLLNNSCLNVFLIDGVLTIFRCLDKNLGHCIDFVNLFFSKIKQAIYQKVIQSMQKGKNSVNSCKKRINGVKTVEKFNTFNKGDDSDNLENLIEICQNAINSELSEKNLSHIYKSQVLPNDKKQYISTELKLLQDSGLHLNGLNVDKEISDESEVECIIGMLIATYSNVLENFSKMNTNEHKRVISLTLNALQDCYNFKNINNQIDVNYVINHVTTSMTTNKVFDSLATLYNISYITSQPELNFNNELFYNVIETNFKLLNIVLRLFELVASDPTDNSVGNSDFHYDLVLCTRQYNIMSKNSKTDMNNGVDKSKKMVEDLEDTNELMKSMAKLQKLSINKEPESKSGVLTNGKIKSRVDLDVKVLNYLVKLMYLYLIIPDEEQLDEDQREVKEGDIEQGGVGLDNEVGIKNISNDVEEKELQLNQEEIGENEELDVEDFEDENNIDIDDDINKDLEDLVEDIDMDTEDIEQMEGDPKLEDKDIQSVNDSDEVKEVDLDETNNLEDDLEESIDNVEKEIEEHLNPIDQEQDEKEDEFDEAEQMGEEEQQLEEEELVENTDVDEYKAFDEKEEKGGNVTGLKEDPSEGSKDETLNEKDVNEGVGGLTNELDESADVDVDVNTLKQNNDNTLGSTDNDKLQLDEKERNNLEPGESGKSLNEAKGKSSENREENDSLNPFKLCPTDEIEETLQTNDCEMIINNLLYQLNIILEYNKCSGFKGYYKYGKKISIKRLMGFIATNYQNSKIWLKRLKKTQRNYYIQLAIDNTKSMKSISNITLQTIYIIYQVFKPNPHIVLGLIQVKHYKVKYYQIWSVSLLSQYNYK</sequence>
<dbReference type="InterPro" id="IPR011704">
    <property type="entry name" value="ATPase_dyneun-rel_AAA"/>
</dbReference>